<comment type="similarity">
    <text evidence="3">Belongs to the acyl-CoA dehydrogenase family.</text>
</comment>
<dbReference type="InterPro" id="IPR009081">
    <property type="entry name" value="PP-bd_ACP"/>
</dbReference>
<evidence type="ECO:0000313" key="10">
    <source>
        <dbReference type="Proteomes" id="UP000014041"/>
    </source>
</evidence>
<reference evidence="9 10" key="1">
    <citation type="submission" date="2013-02" db="EMBL/GenBank/DDBJ databases">
        <title>The Genome Sequence of Acinetobacter sp. ANC 3811.</title>
        <authorList>
            <consortium name="The Broad Institute Genome Sequencing Platform"/>
            <consortium name="The Broad Institute Genome Sequencing Center for Infectious Disease"/>
            <person name="Cerqueira G."/>
            <person name="Feldgarden M."/>
            <person name="Courvalin P."/>
            <person name="Perichon B."/>
            <person name="Grillot-Courvalin C."/>
            <person name="Clermont D."/>
            <person name="Rocha E."/>
            <person name="Yoon E.-J."/>
            <person name="Nemec A."/>
            <person name="Walker B."/>
            <person name="Young S.K."/>
            <person name="Zeng Q."/>
            <person name="Gargeya S."/>
            <person name="Fitzgerald M."/>
            <person name="Haas B."/>
            <person name="Abouelleil A."/>
            <person name="Alvarado L."/>
            <person name="Arachchi H.M."/>
            <person name="Berlin A.M."/>
            <person name="Chapman S.B."/>
            <person name="Dewar J."/>
            <person name="Goldberg J."/>
            <person name="Griggs A."/>
            <person name="Gujja S."/>
            <person name="Hansen M."/>
            <person name="Howarth C."/>
            <person name="Imamovic A."/>
            <person name="Larimer J."/>
            <person name="McCowan C."/>
            <person name="Murphy C."/>
            <person name="Neiman D."/>
            <person name="Pearson M."/>
            <person name="Priest M."/>
            <person name="Roberts A."/>
            <person name="Saif S."/>
            <person name="Shea T."/>
            <person name="Sisk P."/>
            <person name="Sykes S."/>
            <person name="Wortman J."/>
            <person name="Nusbaum C."/>
            <person name="Birren B."/>
        </authorList>
    </citation>
    <scope>NUCLEOTIDE SEQUENCE [LARGE SCALE GENOMIC DNA]</scope>
    <source>
        <strain evidence="9 10">ANC 3811</strain>
    </source>
</reference>
<comment type="caution">
    <text evidence="9">The sequence shown here is derived from an EMBL/GenBank/DDBJ whole genome shotgun (WGS) entry which is preliminary data.</text>
</comment>
<dbReference type="GO" id="GO:0016627">
    <property type="term" value="F:oxidoreductase activity, acting on the CH-CH group of donors"/>
    <property type="evidence" value="ECO:0007669"/>
    <property type="project" value="InterPro"/>
</dbReference>
<dbReference type="FunFam" id="3.40.50.12780:FF:000013">
    <property type="entry name" value="Long-chain-fatty-acid--AMP ligase FadD32"/>
    <property type="match status" value="1"/>
</dbReference>
<evidence type="ECO:0000256" key="7">
    <source>
        <dbReference type="ARBA" id="ARBA00022827"/>
    </source>
</evidence>
<dbReference type="GO" id="GO:0031177">
    <property type="term" value="F:phosphopantetheine binding"/>
    <property type="evidence" value="ECO:0007669"/>
    <property type="project" value="InterPro"/>
</dbReference>
<dbReference type="EMBL" id="APQJ01000008">
    <property type="protein sequence ID" value="EOQ62835.1"/>
    <property type="molecule type" value="Genomic_DNA"/>
</dbReference>
<dbReference type="Pfam" id="PF00441">
    <property type="entry name" value="Acyl-CoA_dh_1"/>
    <property type="match status" value="1"/>
</dbReference>
<keyword evidence="7" id="KW-0274">FAD</keyword>
<sequence>MKKNIINTLFEHSQNQPDKIAFCYHDVLDERNISSVTYNELYNLVTKVGYKLKEYVTYGDRVSLTLANSIEYIIAFLGVQSIGAIPVSLTAPTKQDKKAERLKVVLNNCNPITSIVDKSFTHKDILNSYINIEDLLLSDKYLNISEISINETAFLQYTSGSTSDPKGVVITHKNLYSNHLQIKESFQTTSNTIYGTWLPIFHDMGLIGKILHPIFDGSTVHAIRPESFLRNPKQWLNIISKYKVELSAAPNFAYDYCVDRINDHDDLDLSSWKSALNGSEPVSLKTIERFSEKFSKNGFKYENFYPVYGLAEATLFVTSRTSKNNINILDLDLEALKNSNVIEKKPNSSFSKKVVALGVDWGKNSKTIIWNDEENRCCNESEVGEIIVSGDNCSPRYFNNKEVASTLKLEIELINPIRTGDLGFIRNNELYITGRKKEVIILRGKNIYPEDIEGVAQTVSNKLIRHGGAAFAIETQNEQEIILIHEVFKDFNPNEDGEVLTKLIKENVAQNLRVNIENIIFIPKGKLPKTTSGKIARNKTKERFLNEFYTSDKYLYCLNNNQDKINEMSLWIDEEFTKFDFKLFDERRCITPNLVLALGNKGFFGMTASDYQQKNKKISIFHTMNFIRKISSIDLTCAALIGIHNGLVLSPLEKFGSDLQKKQWLDFLRSGRIFGSFALTESSSGSNPRSIKSKAYLNENNIWSISGEKIWIGSAGWSEVTLFFAQSYDSFNNYLGVTAFLLPTNLKGFGQSDETLTMGMRGIIQNSIILNDVKVDSSYILGEIGRGFDVIESTINFGRLGVAYMALGSMQRSLKLIADYTQKREIVGGLLIDHPLVSSKIFEISIYTQSIKYIVDKIANTLDSSISVPNELLSLIKAIASELCWNSIDSLLQIFGGRGYDEANSIPQMLRDARLLRIFEGSSEALFEFVGQCLIDEQPKVITFLRDNYGFDSLEENLKNIKNEILQFGESEKSSLVRLSNYTLGLSFSYLLLQESYNKTNNSHDLKNEAAEWFKYSKDTILRDFFVKKRQNKHFMNFEIIEGICHENNDLPNWTTIKTKIKNYPNIDFNDVEIIKMDEKENIDNIKVFIKEKSDNKVDTYHIRKWILNWIKKRKNNSINIDCDKSFFEVGLDSLDAAELAYSFEDEYKVKIDPTVLWEFPTINKLSNYLVNKM</sequence>
<dbReference type="SUPFAM" id="SSF47203">
    <property type="entry name" value="Acyl-CoA dehydrogenase C-terminal domain-like"/>
    <property type="match status" value="1"/>
</dbReference>
<dbReference type="HOGENOM" id="CLU_002737_0_0_6"/>
<dbReference type="Pfam" id="PF00550">
    <property type="entry name" value="PP-binding"/>
    <property type="match status" value="1"/>
</dbReference>
<dbReference type="PATRIC" id="fig|1217690.3.peg.1913"/>
<evidence type="ECO:0000256" key="2">
    <source>
        <dbReference type="ARBA" id="ARBA00006432"/>
    </source>
</evidence>
<dbReference type="SMART" id="SM01294">
    <property type="entry name" value="PKS_PP_betabranch"/>
    <property type="match status" value="1"/>
</dbReference>
<dbReference type="InterPro" id="IPR006091">
    <property type="entry name" value="Acyl-CoA_Oxase/DH_mid-dom"/>
</dbReference>
<dbReference type="InterPro" id="IPR046373">
    <property type="entry name" value="Acyl-CoA_Oxase/DH_mid-dom_sf"/>
</dbReference>
<dbReference type="Gene3D" id="1.10.540.10">
    <property type="entry name" value="Acyl-CoA dehydrogenase/oxidase, N-terminal domain"/>
    <property type="match status" value="1"/>
</dbReference>
<dbReference type="InterPro" id="IPR000873">
    <property type="entry name" value="AMP-dep_synth/lig_dom"/>
</dbReference>
<dbReference type="InterPro" id="IPR009100">
    <property type="entry name" value="AcylCoA_DH/oxidase_NM_dom_sf"/>
</dbReference>
<dbReference type="InterPro" id="IPR020845">
    <property type="entry name" value="AMP-binding_CS"/>
</dbReference>
<dbReference type="Gene3D" id="1.10.1200.10">
    <property type="entry name" value="ACP-like"/>
    <property type="match status" value="1"/>
</dbReference>
<dbReference type="InterPro" id="IPR013786">
    <property type="entry name" value="AcylCoA_DH/ox_N"/>
</dbReference>
<protein>
    <recommendedName>
        <fullName evidence="8">Carrier domain-containing protein</fullName>
    </recommendedName>
</protein>
<dbReference type="Proteomes" id="UP000014041">
    <property type="component" value="Unassembled WGS sequence"/>
</dbReference>
<dbReference type="SUPFAM" id="SSF56645">
    <property type="entry name" value="Acyl-CoA dehydrogenase NM domain-like"/>
    <property type="match status" value="1"/>
</dbReference>
<evidence type="ECO:0000259" key="8">
    <source>
        <dbReference type="PROSITE" id="PS50075"/>
    </source>
</evidence>
<dbReference type="Pfam" id="PF00501">
    <property type="entry name" value="AMP-binding"/>
    <property type="match status" value="1"/>
</dbReference>
<dbReference type="GO" id="GO:0070566">
    <property type="term" value="F:adenylyltransferase activity"/>
    <property type="evidence" value="ECO:0007669"/>
    <property type="project" value="TreeGrafter"/>
</dbReference>
<dbReference type="SMART" id="SM00823">
    <property type="entry name" value="PKS_PP"/>
    <property type="match status" value="1"/>
</dbReference>
<evidence type="ECO:0000256" key="3">
    <source>
        <dbReference type="ARBA" id="ARBA00009347"/>
    </source>
</evidence>
<dbReference type="AlphaFoldDB" id="R8Y038"/>
<gene>
    <name evidence="9" type="ORF">F935_01926</name>
</gene>
<dbReference type="InterPro" id="IPR009075">
    <property type="entry name" value="AcylCo_DH/oxidase_C"/>
</dbReference>
<dbReference type="Pfam" id="PF02771">
    <property type="entry name" value="Acyl-CoA_dh_N"/>
    <property type="match status" value="1"/>
</dbReference>
<dbReference type="InterPro" id="IPR036736">
    <property type="entry name" value="ACP-like_sf"/>
</dbReference>
<proteinExistence type="inferred from homology"/>
<dbReference type="RefSeq" id="WP_016138743.1">
    <property type="nucleotide sequence ID" value="NZ_KB976986.1"/>
</dbReference>
<name>R8Y038_ACICA</name>
<dbReference type="CDD" id="cd00567">
    <property type="entry name" value="ACAD"/>
    <property type="match status" value="1"/>
</dbReference>
<dbReference type="PROSITE" id="PS00455">
    <property type="entry name" value="AMP_BINDING"/>
    <property type="match status" value="1"/>
</dbReference>
<dbReference type="GO" id="GO:0050660">
    <property type="term" value="F:flavin adenine dinucleotide binding"/>
    <property type="evidence" value="ECO:0007669"/>
    <property type="project" value="InterPro"/>
</dbReference>
<dbReference type="PANTHER" id="PTHR22754">
    <property type="entry name" value="DISCO-INTERACTING PROTEIN 2 DIP2 -RELATED"/>
    <property type="match status" value="1"/>
</dbReference>
<comment type="similarity">
    <text evidence="2">Belongs to the ATP-dependent AMP-binding enzyme family.</text>
</comment>
<keyword evidence="4" id="KW-0596">Phosphopantetheine</keyword>
<dbReference type="InterPro" id="IPR045851">
    <property type="entry name" value="AMP-bd_C_sf"/>
</dbReference>
<comment type="cofactor">
    <cofactor evidence="1">
        <name>FAD</name>
        <dbReference type="ChEBI" id="CHEBI:57692"/>
    </cofactor>
</comment>
<dbReference type="PANTHER" id="PTHR22754:SF32">
    <property type="entry name" value="DISCO-INTERACTING PROTEIN 2"/>
    <property type="match status" value="1"/>
</dbReference>
<evidence type="ECO:0000313" key="9">
    <source>
        <dbReference type="EMBL" id="EOQ62835.1"/>
    </source>
</evidence>
<feature type="domain" description="Carrier" evidence="8">
    <location>
        <begin position="1098"/>
        <end position="1174"/>
    </location>
</feature>
<organism evidence="9 10">
    <name type="scientific">Acinetobacter calcoaceticus ANC 3811</name>
    <dbReference type="NCBI Taxonomy" id="1217690"/>
    <lineage>
        <taxon>Bacteria</taxon>
        <taxon>Pseudomonadati</taxon>
        <taxon>Pseudomonadota</taxon>
        <taxon>Gammaproteobacteria</taxon>
        <taxon>Moraxellales</taxon>
        <taxon>Moraxellaceae</taxon>
        <taxon>Acinetobacter</taxon>
        <taxon>Acinetobacter calcoaceticus/baumannii complex</taxon>
    </lineage>
</organism>
<dbReference type="SUPFAM" id="SSF56801">
    <property type="entry name" value="Acetyl-CoA synthetase-like"/>
    <property type="match status" value="1"/>
</dbReference>
<evidence type="ECO:0000256" key="4">
    <source>
        <dbReference type="ARBA" id="ARBA00022450"/>
    </source>
</evidence>
<dbReference type="Gene3D" id="2.40.110.10">
    <property type="entry name" value="Butyryl-CoA Dehydrogenase, subunit A, domain 2"/>
    <property type="match status" value="1"/>
</dbReference>
<dbReference type="Pfam" id="PF02770">
    <property type="entry name" value="Acyl-CoA_dh_M"/>
    <property type="match status" value="1"/>
</dbReference>
<dbReference type="GO" id="GO:0071766">
    <property type="term" value="P:Actinobacterium-type cell wall biogenesis"/>
    <property type="evidence" value="ECO:0007669"/>
    <property type="project" value="UniProtKB-ARBA"/>
</dbReference>
<dbReference type="PROSITE" id="PS50075">
    <property type="entry name" value="CARRIER"/>
    <property type="match status" value="1"/>
</dbReference>
<dbReference type="Gene3D" id="3.30.300.30">
    <property type="match status" value="1"/>
</dbReference>
<dbReference type="GO" id="GO:0005886">
    <property type="term" value="C:plasma membrane"/>
    <property type="evidence" value="ECO:0007669"/>
    <property type="project" value="TreeGrafter"/>
</dbReference>
<dbReference type="Pfam" id="PF23024">
    <property type="entry name" value="AMP-dom_DIP2-like"/>
    <property type="match status" value="1"/>
</dbReference>
<evidence type="ECO:0000256" key="1">
    <source>
        <dbReference type="ARBA" id="ARBA00001974"/>
    </source>
</evidence>
<evidence type="ECO:0000256" key="5">
    <source>
        <dbReference type="ARBA" id="ARBA00022553"/>
    </source>
</evidence>
<accession>R8Y038</accession>
<keyword evidence="6" id="KW-0285">Flavoprotein</keyword>
<dbReference type="GO" id="GO:0006633">
    <property type="term" value="P:fatty acid biosynthetic process"/>
    <property type="evidence" value="ECO:0007669"/>
    <property type="project" value="TreeGrafter"/>
</dbReference>
<dbReference type="SUPFAM" id="SSF47336">
    <property type="entry name" value="ACP-like"/>
    <property type="match status" value="1"/>
</dbReference>
<dbReference type="InterPro" id="IPR036250">
    <property type="entry name" value="AcylCo_DH-like_C"/>
</dbReference>
<dbReference type="InterPro" id="IPR025110">
    <property type="entry name" value="AMP-bd_C"/>
</dbReference>
<dbReference type="InterPro" id="IPR037069">
    <property type="entry name" value="AcylCoA_DH/ox_N_sf"/>
</dbReference>
<dbReference type="InterPro" id="IPR042099">
    <property type="entry name" value="ANL_N_sf"/>
</dbReference>
<keyword evidence="5" id="KW-0597">Phosphoprotein</keyword>
<dbReference type="InterPro" id="IPR020806">
    <property type="entry name" value="PKS_PP-bd"/>
</dbReference>
<evidence type="ECO:0000256" key="6">
    <source>
        <dbReference type="ARBA" id="ARBA00022630"/>
    </source>
</evidence>
<dbReference type="Gene3D" id="1.20.140.10">
    <property type="entry name" value="Butyryl-CoA Dehydrogenase, subunit A, domain 3"/>
    <property type="match status" value="1"/>
</dbReference>
<dbReference type="Gene3D" id="3.40.50.12780">
    <property type="entry name" value="N-terminal domain of ligase-like"/>
    <property type="match status" value="1"/>
</dbReference>